<proteinExistence type="predicted"/>
<name>A0AAW1N276_POPJA</name>
<dbReference type="PANTHER" id="PTHR36688">
    <property type="entry name" value="ENDO/EXONUCLEASE/PHOSPHATASE DOMAIN-CONTAINING PROTEIN"/>
    <property type="match status" value="1"/>
</dbReference>
<sequence length="426" mass="49152">MAGGSQPNAPIRHNNRSENPITLWPLLRRMAGGSQPNAPIRHNNRSLYEDQEKAEAVAEQLENQFRFISTGPAEIRGDVMEEIVKIDHAVMQDSLQENRRPISLLDGFSKITERILKNKIEIVLEERELIPGKRSKITERILKNKIEIVLEERELIPGKQFVFRQGLGGVQQALNRVQDVKEKTDPWKVAVAALIDVEKAYDKYAITIPKARVFHFADDTAIVVEGLNLESSLKRVEQGLKEAEVFAANWNVKINESKTEVVKFTNKIPRSHSISWNDKRIRVRNQATYLEVRMDSKLKFESHVRRRGAVTAERMRKLCPIFRRESRLSMDVRRKIFKAVALLSNNYGEELWVEGSEKANNTVEINARKLARKIGNFPWVTRTAEIKEWFQLEDLRVRARKRRIEAVQRITSHPSAQIQGFADKIL</sequence>
<comment type="caution">
    <text evidence="1">The sequence shown here is derived from an EMBL/GenBank/DDBJ whole genome shotgun (WGS) entry which is preliminary data.</text>
</comment>
<dbReference type="EMBL" id="JASPKY010000018">
    <property type="protein sequence ID" value="KAK9752766.1"/>
    <property type="molecule type" value="Genomic_DNA"/>
</dbReference>
<gene>
    <name evidence="1" type="ORF">QE152_g3968</name>
</gene>
<keyword evidence="2" id="KW-1185">Reference proteome</keyword>
<dbReference type="PANTHER" id="PTHR36688:SF1">
    <property type="entry name" value="ENDONUCLEASE_EXONUCLEASE_PHOSPHATASE DOMAIN-CONTAINING PROTEIN"/>
    <property type="match status" value="1"/>
</dbReference>
<reference evidence="1 2" key="1">
    <citation type="journal article" date="2024" name="BMC Genomics">
        <title>De novo assembly and annotation of Popillia japonica's genome with initial clues to its potential as an invasive pest.</title>
        <authorList>
            <person name="Cucini C."/>
            <person name="Boschi S."/>
            <person name="Funari R."/>
            <person name="Cardaioli E."/>
            <person name="Iannotti N."/>
            <person name="Marturano G."/>
            <person name="Paoli F."/>
            <person name="Bruttini M."/>
            <person name="Carapelli A."/>
            <person name="Frati F."/>
            <person name="Nardi F."/>
        </authorList>
    </citation>
    <scope>NUCLEOTIDE SEQUENCE [LARGE SCALE GENOMIC DNA]</scope>
    <source>
        <strain evidence="1">DMR45628</strain>
    </source>
</reference>
<protein>
    <recommendedName>
        <fullName evidence="3">Reverse transcriptase domain-containing protein</fullName>
    </recommendedName>
</protein>
<organism evidence="1 2">
    <name type="scientific">Popillia japonica</name>
    <name type="common">Japanese beetle</name>
    <dbReference type="NCBI Taxonomy" id="7064"/>
    <lineage>
        <taxon>Eukaryota</taxon>
        <taxon>Metazoa</taxon>
        <taxon>Ecdysozoa</taxon>
        <taxon>Arthropoda</taxon>
        <taxon>Hexapoda</taxon>
        <taxon>Insecta</taxon>
        <taxon>Pterygota</taxon>
        <taxon>Neoptera</taxon>
        <taxon>Endopterygota</taxon>
        <taxon>Coleoptera</taxon>
        <taxon>Polyphaga</taxon>
        <taxon>Scarabaeiformia</taxon>
        <taxon>Scarabaeidae</taxon>
        <taxon>Rutelinae</taxon>
        <taxon>Popillia</taxon>
    </lineage>
</organism>
<dbReference type="AlphaFoldDB" id="A0AAW1N276"/>
<accession>A0AAW1N276</accession>
<evidence type="ECO:0000313" key="2">
    <source>
        <dbReference type="Proteomes" id="UP001458880"/>
    </source>
</evidence>
<dbReference type="Proteomes" id="UP001458880">
    <property type="component" value="Unassembled WGS sequence"/>
</dbReference>
<dbReference type="InterPro" id="IPR052560">
    <property type="entry name" value="RdDP_mobile_element"/>
</dbReference>
<evidence type="ECO:0008006" key="3">
    <source>
        <dbReference type="Google" id="ProtNLM"/>
    </source>
</evidence>
<evidence type="ECO:0000313" key="1">
    <source>
        <dbReference type="EMBL" id="KAK9752766.1"/>
    </source>
</evidence>